<dbReference type="EMBL" id="GG658170">
    <property type="protein sequence ID" value="EEO30934.1"/>
    <property type="molecule type" value="Genomic_DNA"/>
</dbReference>
<dbReference type="eggNOG" id="COG4681">
    <property type="taxonomic scope" value="Bacteria"/>
</dbReference>
<dbReference type="STRING" id="847.BRW83_0116"/>
<dbReference type="PANTHER" id="PTHR38784:SF1">
    <property type="entry name" value="SUCROSE PHOSPHORYLASE"/>
    <property type="match status" value="1"/>
</dbReference>
<dbReference type="OrthoDB" id="5293309at2"/>
<dbReference type="SUPFAM" id="SSF52980">
    <property type="entry name" value="Restriction endonuclease-like"/>
    <property type="match status" value="1"/>
</dbReference>
<dbReference type="Pfam" id="PF07152">
    <property type="entry name" value="YaeQ"/>
    <property type="match status" value="1"/>
</dbReference>
<name>C3XCK8_OXAFO</name>
<dbReference type="RefSeq" id="WP_005882533.1">
    <property type="nucleotide sequence ID" value="NZ_CP019430.1"/>
</dbReference>
<evidence type="ECO:0000313" key="1">
    <source>
        <dbReference type="EMBL" id="EEO30934.1"/>
    </source>
</evidence>
<dbReference type="Gene3D" id="3.10.640.10">
    <property type="entry name" value="Restriction endonuclease-like alpha-beta roll domain"/>
    <property type="match status" value="1"/>
</dbReference>
<dbReference type="AlphaFoldDB" id="C3XCK8"/>
<sequence length="182" mass="20893">MAFSASIFKTNVQLSDMDRQHYSTYSLTLARHPSETDERMIARLIAFMRYADEGLVFTKGLSDTEEPDLWIKDLTGQTDLWVEVGAPTVKRIVSKSRQARKIVVFGYGRNAELWWKKSKADLEKVRNLEVVILPVELTESISRHVERSMEWQCLIQDGQMSLIGKDGSFEVDLQGCTRQAFE</sequence>
<dbReference type="PIRSF" id="PIRSF011484">
    <property type="entry name" value="YaeQ"/>
    <property type="match status" value="1"/>
</dbReference>
<protein>
    <submittedName>
        <fullName evidence="1">YaeQ protein</fullName>
    </submittedName>
</protein>
<proteinExistence type="predicted"/>
<dbReference type="HOGENOM" id="CLU_096741_0_0_4"/>
<dbReference type="InterPro" id="IPR038590">
    <property type="entry name" value="YaeQ_sf"/>
</dbReference>
<dbReference type="InterPro" id="IPR011335">
    <property type="entry name" value="Restrct_endonuc-II-like"/>
</dbReference>
<reference evidence="1 2" key="1">
    <citation type="submission" date="2009-02" db="EMBL/GenBank/DDBJ databases">
        <title>The Genome Sequence of Oxalobacter formigenes OXCC13.</title>
        <authorList>
            <consortium name="The Broad Institute Genome Sequencing Platform"/>
            <person name="Ward D."/>
            <person name="Young S.K."/>
            <person name="Kodira C.D."/>
            <person name="Zeng Q."/>
            <person name="Koehrsen M."/>
            <person name="Alvarado L."/>
            <person name="Berlin A."/>
            <person name="Borenstein D."/>
            <person name="Chen Z."/>
            <person name="Engels R."/>
            <person name="Freedman E."/>
            <person name="Gellesch M."/>
            <person name="Goldberg J."/>
            <person name="Griggs A."/>
            <person name="Gujja S."/>
            <person name="Heiman D."/>
            <person name="Hepburn T."/>
            <person name="Howarth C."/>
            <person name="Jen D."/>
            <person name="Larson L."/>
            <person name="Lewis B."/>
            <person name="Mehta T."/>
            <person name="Park D."/>
            <person name="Pearson M."/>
            <person name="Roberts A."/>
            <person name="Saif S."/>
            <person name="Shea T."/>
            <person name="Shenoy N."/>
            <person name="Sisk P."/>
            <person name="Stolte C."/>
            <person name="Sykes S."/>
            <person name="Walk T."/>
            <person name="White J."/>
            <person name="Yandava C."/>
            <person name="Allison M.J."/>
            <person name="Lander E."/>
            <person name="Nusbaum C."/>
            <person name="Galagan J."/>
            <person name="Birren B."/>
        </authorList>
    </citation>
    <scope>NUCLEOTIDE SEQUENCE [LARGE SCALE GENOMIC DNA]</scope>
    <source>
        <strain evidence="1 2">OXCC13</strain>
    </source>
</reference>
<dbReference type="SMART" id="SM01322">
    <property type="entry name" value="YaeQ"/>
    <property type="match status" value="1"/>
</dbReference>
<gene>
    <name evidence="1" type="ORF">OFBG_01962</name>
</gene>
<evidence type="ECO:0000313" key="2">
    <source>
        <dbReference type="Proteomes" id="UP000005089"/>
    </source>
</evidence>
<dbReference type="PANTHER" id="PTHR38784">
    <property type="entry name" value="SUCROSE PHOSPHORYLASE"/>
    <property type="match status" value="1"/>
</dbReference>
<keyword evidence="2" id="KW-1185">Reference proteome</keyword>
<dbReference type="GeneID" id="77134026"/>
<dbReference type="Proteomes" id="UP000005089">
    <property type="component" value="Unassembled WGS sequence"/>
</dbReference>
<organism evidence="1 2">
    <name type="scientific">Oxalobacter formigenes OXCC13</name>
    <dbReference type="NCBI Taxonomy" id="556269"/>
    <lineage>
        <taxon>Bacteria</taxon>
        <taxon>Pseudomonadati</taxon>
        <taxon>Pseudomonadota</taxon>
        <taxon>Betaproteobacteria</taxon>
        <taxon>Burkholderiales</taxon>
        <taxon>Oxalobacteraceae</taxon>
        <taxon>Oxalobacter</taxon>
    </lineage>
</organism>
<accession>C3XCK8</accession>
<dbReference type="InterPro" id="IPR009822">
    <property type="entry name" value="YaeQ"/>
</dbReference>